<keyword evidence="3" id="KW-0233">DNA recombination</keyword>
<dbReference type="InterPro" id="IPR002104">
    <property type="entry name" value="Integrase_catalytic"/>
</dbReference>
<keyword evidence="2" id="KW-0238">DNA-binding</keyword>
<evidence type="ECO:0000313" key="6">
    <source>
        <dbReference type="Proteomes" id="UP000536509"/>
    </source>
</evidence>
<name>A0A7Y3R820_9FLAO</name>
<sequence>MLKIFFYIRAEKVKSNGEAPIYAKVTLGNQNITISTGKYISSERWLFTNKLRNLLKLEQEKVLKKSLDLLVLNLNKKFNEIYEIYPDIDLSILKEEISGKVKHRKSILILSIFEKHNIDFAKKVNNNERAAASLQKYNRSLDLMKNFIKKTYRKDDIEIDEIDGAFIYNLESYLKYESEFKGVVGIKNNSVVKYFTNFKTMCNFGIRLNLIDKNPFNKYDGKLKVRDATFLTTEELNLIESKTFSTERLEKVKNIFLFSCYTGYAPIDACNLTLSNLMQDSNGLYWIKTDRVKTGIRANVPVLPPAQKIIDKYRDSEVGLIPKLSNQKMNAYLKEIADLCGIDKNLTWYVSRHTFATTVTLGNGIKIENVSAMMGHTNIKQTQHYAKVLDASVMHDMSKLMEKYK</sequence>
<dbReference type="InterPro" id="IPR035386">
    <property type="entry name" value="Arm-DNA-bind_5"/>
</dbReference>
<accession>A0A7Y3R820</accession>
<dbReference type="SUPFAM" id="SSF56349">
    <property type="entry name" value="DNA breaking-rejoining enzymes"/>
    <property type="match status" value="1"/>
</dbReference>
<dbReference type="InterPro" id="IPR050090">
    <property type="entry name" value="Tyrosine_recombinase_XerCD"/>
</dbReference>
<dbReference type="GO" id="GO:0015074">
    <property type="term" value="P:DNA integration"/>
    <property type="evidence" value="ECO:0007669"/>
    <property type="project" value="InterPro"/>
</dbReference>
<dbReference type="Pfam" id="PF00589">
    <property type="entry name" value="Phage_integrase"/>
    <property type="match status" value="1"/>
</dbReference>
<evidence type="ECO:0000256" key="2">
    <source>
        <dbReference type="ARBA" id="ARBA00023125"/>
    </source>
</evidence>
<dbReference type="InterPro" id="IPR013762">
    <property type="entry name" value="Integrase-like_cat_sf"/>
</dbReference>
<evidence type="ECO:0000259" key="4">
    <source>
        <dbReference type="PROSITE" id="PS51898"/>
    </source>
</evidence>
<organism evidence="5 6">
    <name type="scientific">Flavobacterium rivulicola</name>
    <dbReference type="NCBI Taxonomy" id="2732161"/>
    <lineage>
        <taxon>Bacteria</taxon>
        <taxon>Pseudomonadati</taxon>
        <taxon>Bacteroidota</taxon>
        <taxon>Flavobacteriia</taxon>
        <taxon>Flavobacteriales</taxon>
        <taxon>Flavobacteriaceae</taxon>
        <taxon>Flavobacterium</taxon>
    </lineage>
</organism>
<dbReference type="PANTHER" id="PTHR30349">
    <property type="entry name" value="PHAGE INTEGRASE-RELATED"/>
    <property type="match status" value="1"/>
</dbReference>
<dbReference type="EMBL" id="JABEVX010000002">
    <property type="protein sequence ID" value="NNT71561.1"/>
    <property type="molecule type" value="Genomic_DNA"/>
</dbReference>
<proteinExistence type="inferred from homology"/>
<evidence type="ECO:0000256" key="3">
    <source>
        <dbReference type="ARBA" id="ARBA00023172"/>
    </source>
</evidence>
<dbReference type="PANTHER" id="PTHR30349:SF64">
    <property type="entry name" value="PROPHAGE INTEGRASE INTD-RELATED"/>
    <property type="match status" value="1"/>
</dbReference>
<dbReference type="CDD" id="cd01185">
    <property type="entry name" value="INTN1_C_like"/>
    <property type="match status" value="1"/>
</dbReference>
<dbReference type="Gene3D" id="1.10.443.10">
    <property type="entry name" value="Intergrase catalytic core"/>
    <property type="match status" value="1"/>
</dbReference>
<evidence type="ECO:0000256" key="1">
    <source>
        <dbReference type="ARBA" id="ARBA00008857"/>
    </source>
</evidence>
<keyword evidence="6" id="KW-1185">Reference proteome</keyword>
<gene>
    <name evidence="5" type="ORF">HKT18_04950</name>
</gene>
<dbReference type="GO" id="GO:0006310">
    <property type="term" value="P:DNA recombination"/>
    <property type="evidence" value="ECO:0007669"/>
    <property type="project" value="UniProtKB-KW"/>
</dbReference>
<dbReference type="AlphaFoldDB" id="A0A7Y3R820"/>
<comment type="similarity">
    <text evidence="1">Belongs to the 'phage' integrase family.</text>
</comment>
<reference evidence="5 6" key="1">
    <citation type="submission" date="2020-05" db="EMBL/GenBank/DDBJ databases">
        <title>Draft genome of Flavobacterium sp. IMCC34852.</title>
        <authorList>
            <person name="Song J."/>
            <person name="Cho J.-C."/>
        </authorList>
    </citation>
    <scope>NUCLEOTIDE SEQUENCE [LARGE SCALE GENOMIC DNA]</scope>
    <source>
        <strain evidence="5 6">IMCC34852</strain>
    </source>
</reference>
<dbReference type="PROSITE" id="PS51898">
    <property type="entry name" value="TYR_RECOMBINASE"/>
    <property type="match status" value="1"/>
</dbReference>
<dbReference type="InterPro" id="IPR025269">
    <property type="entry name" value="SAM-like_dom"/>
</dbReference>
<dbReference type="RefSeq" id="WP_171221769.1">
    <property type="nucleotide sequence ID" value="NZ_CP121446.1"/>
</dbReference>
<feature type="domain" description="Tyr recombinase" evidence="4">
    <location>
        <begin position="226"/>
        <end position="405"/>
    </location>
</feature>
<protein>
    <submittedName>
        <fullName evidence="5">Site-specific integrase</fullName>
    </submittedName>
</protein>
<dbReference type="GO" id="GO:0003677">
    <property type="term" value="F:DNA binding"/>
    <property type="evidence" value="ECO:0007669"/>
    <property type="project" value="UniProtKB-KW"/>
</dbReference>
<dbReference type="Pfam" id="PF13102">
    <property type="entry name" value="Phage_int_SAM_5"/>
    <property type="match status" value="1"/>
</dbReference>
<evidence type="ECO:0000313" key="5">
    <source>
        <dbReference type="EMBL" id="NNT71561.1"/>
    </source>
</evidence>
<dbReference type="Proteomes" id="UP000536509">
    <property type="component" value="Unassembled WGS sequence"/>
</dbReference>
<dbReference type="InterPro" id="IPR010998">
    <property type="entry name" value="Integrase_recombinase_N"/>
</dbReference>
<dbReference type="InterPro" id="IPR011010">
    <property type="entry name" value="DNA_brk_join_enz"/>
</dbReference>
<comment type="caution">
    <text evidence="5">The sequence shown here is derived from an EMBL/GenBank/DDBJ whole genome shotgun (WGS) entry which is preliminary data.</text>
</comment>
<dbReference type="Gene3D" id="1.10.150.130">
    <property type="match status" value="1"/>
</dbReference>
<dbReference type="Pfam" id="PF17293">
    <property type="entry name" value="Arm-DNA-bind_5"/>
    <property type="match status" value="1"/>
</dbReference>